<gene>
    <name evidence="3" type="ORF">FHW36_101726</name>
</gene>
<keyword evidence="2" id="KW-0732">Signal</keyword>
<dbReference type="RefSeq" id="WP_145662313.1">
    <property type="nucleotide sequence ID" value="NZ_VIWO01000001.1"/>
</dbReference>
<proteinExistence type="predicted"/>
<evidence type="ECO:0000313" key="4">
    <source>
        <dbReference type="Proteomes" id="UP000320811"/>
    </source>
</evidence>
<feature type="chain" id="PRO_5022167558" description="Endosialidase-like protein" evidence="2">
    <location>
        <begin position="20"/>
        <end position="399"/>
    </location>
</feature>
<dbReference type="EMBL" id="VIWO01000001">
    <property type="protein sequence ID" value="TWF44804.1"/>
    <property type="molecule type" value="Genomic_DNA"/>
</dbReference>
<evidence type="ECO:0008006" key="5">
    <source>
        <dbReference type="Google" id="ProtNLM"/>
    </source>
</evidence>
<evidence type="ECO:0000256" key="2">
    <source>
        <dbReference type="SAM" id="SignalP"/>
    </source>
</evidence>
<sequence>MKSLFVTLLFLFACITVIAQNALPAANGYIGIGTAAPTSRLHVLDNNRNYYVDRGIPGISDDNITENYILLHVMYIGTILPTDYHVMGRFSAVRGSSVGSNRKWIVDVNTASAYNRNIGSLVSFSDRASLVTLTYNSVAYLAVSIPKMSTLYNFSFTGYAQNDSFRIVRGSEVTDVNTFNATEEIGIQGAVVIKNAATSNRLVLSGIDSTYSNIIAVTHTAIPNSQLYIGNATSSYPVITQRNANIIESYRDLHIGAANSGKIIFENGRNGTTIGSSMVIANNKNVGIGVDNPAYKLTVDGTIGARRVKVTQEQWADYVFHPNYKLPALATVSQFIKDNKHLPDIPSEKEVKERGVDLGEMNKLYLQKIEELTLYIIDLQRQVDALKENTAKFMKENNQ</sequence>
<keyword evidence="1" id="KW-0175">Coiled coil</keyword>
<dbReference type="AlphaFoldDB" id="A0A561Q362"/>
<evidence type="ECO:0000313" key="3">
    <source>
        <dbReference type="EMBL" id="TWF44804.1"/>
    </source>
</evidence>
<dbReference type="Proteomes" id="UP000320811">
    <property type="component" value="Unassembled WGS sequence"/>
</dbReference>
<feature type="signal peptide" evidence="2">
    <location>
        <begin position="1"/>
        <end position="19"/>
    </location>
</feature>
<keyword evidence="4" id="KW-1185">Reference proteome</keyword>
<evidence type="ECO:0000256" key="1">
    <source>
        <dbReference type="SAM" id="Coils"/>
    </source>
</evidence>
<dbReference type="OrthoDB" id="680331at2"/>
<feature type="coiled-coil region" evidence="1">
    <location>
        <begin position="369"/>
        <end position="396"/>
    </location>
</feature>
<reference evidence="3 4" key="1">
    <citation type="submission" date="2019-06" db="EMBL/GenBank/DDBJ databases">
        <title>Sorghum-associated microbial communities from plants grown in Nebraska, USA.</title>
        <authorList>
            <person name="Schachtman D."/>
        </authorList>
    </citation>
    <scope>NUCLEOTIDE SEQUENCE [LARGE SCALE GENOMIC DNA]</scope>
    <source>
        <strain evidence="3 4">1209</strain>
    </source>
</reference>
<protein>
    <recommendedName>
        <fullName evidence="5">Endosialidase-like protein</fullName>
    </recommendedName>
</protein>
<organism evidence="3 4">
    <name type="scientific">Chitinophaga polysaccharea</name>
    <dbReference type="NCBI Taxonomy" id="1293035"/>
    <lineage>
        <taxon>Bacteria</taxon>
        <taxon>Pseudomonadati</taxon>
        <taxon>Bacteroidota</taxon>
        <taxon>Chitinophagia</taxon>
        <taxon>Chitinophagales</taxon>
        <taxon>Chitinophagaceae</taxon>
        <taxon>Chitinophaga</taxon>
    </lineage>
</organism>
<comment type="caution">
    <text evidence="3">The sequence shown here is derived from an EMBL/GenBank/DDBJ whole genome shotgun (WGS) entry which is preliminary data.</text>
</comment>
<name>A0A561Q362_9BACT</name>
<accession>A0A561Q362</accession>